<sequence length="114" mass="12595">MRGEQSRNAKAGETGDFRENPPTSGIVLLDSHLLKSGSDLAGDQSRFVLVEAWSSPGTKEPRKREIPEKKNPPTNGIVRHDSHVRKSRVARPGIEPGSPWWEASRPTAQPPSRH</sequence>
<comment type="caution">
    <text evidence="2">The sequence shown here is derived from an EMBL/GenBank/DDBJ whole genome shotgun (WGS) entry which is preliminary data.</text>
</comment>
<feature type="region of interest" description="Disordered" evidence="1">
    <location>
        <begin position="1"/>
        <end position="25"/>
    </location>
</feature>
<reference evidence="2 3" key="1">
    <citation type="submission" date="2023-02" db="EMBL/GenBank/DDBJ databases">
        <title>LHISI_Scaffold_Assembly.</title>
        <authorList>
            <person name="Stuart O.P."/>
            <person name="Cleave R."/>
            <person name="Magrath M.J.L."/>
            <person name="Mikheyev A.S."/>
        </authorList>
    </citation>
    <scope>NUCLEOTIDE SEQUENCE [LARGE SCALE GENOMIC DNA]</scope>
    <source>
        <strain evidence="2">Daus_M_001</strain>
        <tissue evidence="2">Leg muscle</tissue>
    </source>
</reference>
<feature type="compositionally biased region" description="Basic and acidic residues" evidence="1">
    <location>
        <begin position="59"/>
        <end position="71"/>
    </location>
</feature>
<accession>A0ABQ9IPH0</accession>
<gene>
    <name evidence="2" type="ORF">PR048_003464</name>
</gene>
<feature type="region of interest" description="Disordered" evidence="1">
    <location>
        <begin position="51"/>
        <end position="114"/>
    </location>
</feature>
<evidence type="ECO:0000313" key="2">
    <source>
        <dbReference type="EMBL" id="KAJ8898104.1"/>
    </source>
</evidence>
<proteinExistence type="predicted"/>
<protein>
    <submittedName>
        <fullName evidence="2">Uncharacterized protein</fullName>
    </submittedName>
</protein>
<name>A0ABQ9IPH0_9NEOP</name>
<organism evidence="2 3">
    <name type="scientific">Dryococelus australis</name>
    <dbReference type="NCBI Taxonomy" id="614101"/>
    <lineage>
        <taxon>Eukaryota</taxon>
        <taxon>Metazoa</taxon>
        <taxon>Ecdysozoa</taxon>
        <taxon>Arthropoda</taxon>
        <taxon>Hexapoda</taxon>
        <taxon>Insecta</taxon>
        <taxon>Pterygota</taxon>
        <taxon>Neoptera</taxon>
        <taxon>Polyneoptera</taxon>
        <taxon>Phasmatodea</taxon>
        <taxon>Verophasmatodea</taxon>
        <taxon>Anareolatae</taxon>
        <taxon>Phasmatidae</taxon>
        <taxon>Eurycanthinae</taxon>
        <taxon>Dryococelus</taxon>
    </lineage>
</organism>
<keyword evidence="3" id="KW-1185">Reference proteome</keyword>
<dbReference type="EMBL" id="JARBHB010000001">
    <property type="protein sequence ID" value="KAJ8898104.1"/>
    <property type="molecule type" value="Genomic_DNA"/>
</dbReference>
<evidence type="ECO:0000256" key="1">
    <source>
        <dbReference type="SAM" id="MobiDB-lite"/>
    </source>
</evidence>
<dbReference type="Proteomes" id="UP001159363">
    <property type="component" value="Chromosome 1"/>
</dbReference>
<evidence type="ECO:0000313" key="3">
    <source>
        <dbReference type="Proteomes" id="UP001159363"/>
    </source>
</evidence>